<organism evidence="4 5">
    <name type="scientific">Plantactinospora siamensis</name>
    <dbReference type="NCBI Taxonomy" id="555372"/>
    <lineage>
        <taxon>Bacteria</taxon>
        <taxon>Bacillati</taxon>
        <taxon>Actinomycetota</taxon>
        <taxon>Actinomycetes</taxon>
        <taxon>Micromonosporales</taxon>
        <taxon>Micromonosporaceae</taxon>
        <taxon>Plantactinospora</taxon>
    </lineage>
</organism>
<dbReference type="RefSeq" id="WP_377335203.1">
    <property type="nucleotide sequence ID" value="NZ_JBHLUE010000002.1"/>
</dbReference>
<sequence length="158" mass="16863">MLGPAERAWCVVVPHQPRGARMARHRLSTELVGTIRPGLLADVVAVLAELVGNSVRHAAPLPGEVIRVAWRHRLDGDHDIVQVRVTDGGGGAVPRLRPTDLDSLDGRGLHIVAALATRWGSDRDGLGQSVWAEFRAPAARLPGPDGDDPAPNDLLATR</sequence>
<dbReference type="Pfam" id="PF13581">
    <property type="entry name" value="HATPase_c_2"/>
    <property type="match status" value="1"/>
</dbReference>
<dbReference type="PANTHER" id="PTHR35526">
    <property type="entry name" value="ANTI-SIGMA-F FACTOR RSBW-RELATED"/>
    <property type="match status" value="1"/>
</dbReference>
<dbReference type="SUPFAM" id="SSF55874">
    <property type="entry name" value="ATPase domain of HSP90 chaperone/DNA topoisomerase II/histidine kinase"/>
    <property type="match status" value="1"/>
</dbReference>
<dbReference type="Proteomes" id="UP001589894">
    <property type="component" value="Unassembled WGS sequence"/>
</dbReference>
<reference evidence="4 5" key="1">
    <citation type="submission" date="2024-09" db="EMBL/GenBank/DDBJ databases">
        <authorList>
            <person name="Sun Q."/>
            <person name="Mori K."/>
        </authorList>
    </citation>
    <scope>NUCLEOTIDE SEQUENCE [LARGE SCALE GENOMIC DNA]</scope>
    <source>
        <strain evidence="4 5">TBRC 2205</strain>
    </source>
</reference>
<dbReference type="InterPro" id="IPR003594">
    <property type="entry name" value="HATPase_dom"/>
</dbReference>
<dbReference type="Gene3D" id="3.30.565.10">
    <property type="entry name" value="Histidine kinase-like ATPase, C-terminal domain"/>
    <property type="match status" value="1"/>
</dbReference>
<keyword evidence="4" id="KW-0547">Nucleotide-binding</keyword>
<dbReference type="EMBL" id="JBHLUE010000002">
    <property type="protein sequence ID" value="MFC0563035.1"/>
    <property type="molecule type" value="Genomic_DNA"/>
</dbReference>
<keyword evidence="1" id="KW-0723">Serine/threonine-protein kinase</keyword>
<keyword evidence="1" id="KW-0808">Transferase</keyword>
<keyword evidence="4" id="KW-0067">ATP-binding</keyword>
<dbReference type="InterPro" id="IPR036890">
    <property type="entry name" value="HATPase_C_sf"/>
</dbReference>
<evidence type="ECO:0000256" key="2">
    <source>
        <dbReference type="SAM" id="MobiDB-lite"/>
    </source>
</evidence>
<accession>A0ABV6NQH8</accession>
<dbReference type="GO" id="GO:0005524">
    <property type="term" value="F:ATP binding"/>
    <property type="evidence" value="ECO:0007669"/>
    <property type="project" value="UniProtKB-KW"/>
</dbReference>
<evidence type="ECO:0000256" key="1">
    <source>
        <dbReference type="ARBA" id="ARBA00022527"/>
    </source>
</evidence>
<protein>
    <submittedName>
        <fullName evidence="4">ATP-binding protein</fullName>
    </submittedName>
</protein>
<evidence type="ECO:0000313" key="5">
    <source>
        <dbReference type="Proteomes" id="UP001589894"/>
    </source>
</evidence>
<dbReference type="CDD" id="cd16936">
    <property type="entry name" value="HATPase_RsbW-like"/>
    <property type="match status" value="1"/>
</dbReference>
<keyword evidence="1" id="KW-0418">Kinase</keyword>
<evidence type="ECO:0000313" key="4">
    <source>
        <dbReference type="EMBL" id="MFC0563035.1"/>
    </source>
</evidence>
<comment type="caution">
    <text evidence="4">The sequence shown here is derived from an EMBL/GenBank/DDBJ whole genome shotgun (WGS) entry which is preliminary data.</text>
</comment>
<dbReference type="PANTHER" id="PTHR35526:SF3">
    <property type="entry name" value="ANTI-SIGMA-F FACTOR RSBW"/>
    <property type="match status" value="1"/>
</dbReference>
<dbReference type="InterPro" id="IPR050267">
    <property type="entry name" value="Anti-sigma-factor_SerPK"/>
</dbReference>
<feature type="domain" description="Histidine kinase/HSP90-like ATPase" evidence="3">
    <location>
        <begin position="17"/>
        <end position="132"/>
    </location>
</feature>
<feature type="region of interest" description="Disordered" evidence="2">
    <location>
        <begin position="137"/>
        <end position="158"/>
    </location>
</feature>
<gene>
    <name evidence="4" type="ORF">ACFFHU_02460</name>
</gene>
<proteinExistence type="predicted"/>
<evidence type="ECO:0000259" key="3">
    <source>
        <dbReference type="Pfam" id="PF13581"/>
    </source>
</evidence>
<name>A0ABV6NQH8_9ACTN</name>
<keyword evidence="5" id="KW-1185">Reference proteome</keyword>